<evidence type="ECO:0000313" key="3">
    <source>
        <dbReference type="Proteomes" id="UP000219327"/>
    </source>
</evidence>
<keyword evidence="1" id="KW-0812">Transmembrane</keyword>
<gene>
    <name evidence="2" type="ORF">CNE99_03240</name>
</gene>
<name>A0A2A5WVT0_9GAMM</name>
<feature type="transmembrane region" description="Helical" evidence="1">
    <location>
        <begin position="12"/>
        <end position="32"/>
    </location>
</feature>
<keyword evidence="1" id="KW-1133">Transmembrane helix</keyword>
<dbReference type="Proteomes" id="UP000219327">
    <property type="component" value="Unassembled WGS sequence"/>
</dbReference>
<dbReference type="AlphaFoldDB" id="A0A2A5WVT0"/>
<evidence type="ECO:0000256" key="1">
    <source>
        <dbReference type="SAM" id="Phobius"/>
    </source>
</evidence>
<organism evidence="2 3">
    <name type="scientific">OM182 bacterium MED-G24</name>
    <dbReference type="NCBI Taxonomy" id="1986255"/>
    <lineage>
        <taxon>Bacteria</taxon>
        <taxon>Pseudomonadati</taxon>
        <taxon>Pseudomonadota</taxon>
        <taxon>Gammaproteobacteria</taxon>
        <taxon>OMG group</taxon>
        <taxon>OM182 clade</taxon>
    </lineage>
</organism>
<proteinExistence type="predicted"/>
<evidence type="ECO:0000313" key="2">
    <source>
        <dbReference type="EMBL" id="PDH40589.1"/>
    </source>
</evidence>
<sequence>MLIVRAGPSAMLGISMTFALFYVMHLLIAVTYTPEDPEPDLRLVDFVYFKDEPEVRTKS</sequence>
<keyword evidence="1" id="KW-0472">Membrane</keyword>
<comment type="caution">
    <text evidence="2">The sequence shown here is derived from an EMBL/GenBank/DDBJ whole genome shotgun (WGS) entry which is preliminary data.</text>
</comment>
<protein>
    <submittedName>
        <fullName evidence="2">Uncharacterized protein</fullName>
    </submittedName>
</protein>
<accession>A0A2A5WVT0</accession>
<dbReference type="EMBL" id="NTKD01000010">
    <property type="protein sequence ID" value="PDH40589.1"/>
    <property type="molecule type" value="Genomic_DNA"/>
</dbReference>
<reference evidence="2 3" key="1">
    <citation type="submission" date="2017-08" db="EMBL/GenBank/DDBJ databases">
        <title>Fine stratification of microbial communities through a metagenomic profile of the photic zone.</title>
        <authorList>
            <person name="Haro-Moreno J.M."/>
            <person name="Lopez-Perez M."/>
            <person name="De La Torre J."/>
            <person name="Picazo A."/>
            <person name="Camacho A."/>
            <person name="Rodriguez-Valera F."/>
        </authorList>
    </citation>
    <scope>NUCLEOTIDE SEQUENCE [LARGE SCALE GENOMIC DNA]</scope>
    <source>
        <strain evidence="2">MED-G24</strain>
    </source>
</reference>